<feature type="compositionally biased region" description="Polar residues" evidence="8">
    <location>
        <begin position="832"/>
        <end position="841"/>
    </location>
</feature>
<evidence type="ECO:0000256" key="7">
    <source>
        <dbReference type="ARBA" id="ARBA00023242"/>
    </source>
</evidence>
<dbReference type="CDD" id="cd04369">
    <property type="entry name" value="Bromodomain"/>
    <property type="match status" value="1"/>
</dbReference>
<evidence type="ECO:0000256" key="6">
    <source>
        <dbReference type="ARBA" id="ARBA00023163"/>
    </source>
</evidence>
<keyword evidence="5" id="KW-0103">Bromodomain</keyword>
<dbReference type="InterPro" id="IPR036427">
    <property type="entry name" value="Bromodomain-like_sf"/>
</dbReference>
<dbReference type="InterPro" id="IPR001025">
    <property type="entry name" value="BAH_dom"/>
</dbReference>
<feature type="compositionally biased region" description="Polar residues" evidence="8">
    <location>
        <begin position="184"/>
        <end position="196"/>
    </location>
</feature>
<name>A0A5B0RJ31_PUCGR</name>
<reference evidence="10 11" key="1">
    <citation type="submission" date="2019-05" db="EMBL/GenBank/DDBJ databases">
        <title>Emergence of the Ug99 lineage of the wheat stem rust pathogen through somatic hybridization.</title>
        <authorList>
            <person name="Li F."/>
            <person name="Upadhyaya N.M."/>
            <person name="Sperschneider J."/>
            <person name="Matny O."/>
            <person name="Nguyen-Phuc H."/>
            <person name="Mago R."/>
            <person name="Raley C."/>
            <person name="Miller M.E."/>
            <person name="Silverstein K.A.T."/>
            <person name="Henningsen E."/>
            <person name="Hirsch C.D."/>
            <person name="Visser B."/>
            <person name="Pretorius Z.A."/>
            <person name="Steffenson B.J."/>
            <person name="Schwessinger B."/>
            <person name="Dodds P.N."/>
            <person name="Figueroa M."/>
        </authorList>
    </citation>
    <scope>NUCLEOTIDE SEQUENCE [LARGE SCALE GENOMIC DNA]</scope>
    <source>
        <strain evidence="10 11">Ug99</strain>
    </source>
</reference>
<evidence type="ECO:0000259" key="9">
    <source>
        <dbReference type="PROSITE" id="PS51038"/>
    </source>
</evidence>
<keyword evidence="2" id="KW-0677">Repeat</keyword>
<dbReference type="SUPFAM" id="SSF47370">
    <property type="entry name" value="Bromodomain"/>
    <property type="match status" value="1"/>
</dbReference>
<gene>
    <name evidence="10" type="ORF">PGTUg99_037020</name>
</gene>
<feature type="domain" description="BAH" evidence="9">
    <location>
        <begin position="400"/>
        <end position="522"/>
    </location>
</feature>
<dbReference type="Pfam" id="PF01426">
    <property type="entry name" value="BAH"/>
    <property type="match status" value="1"/>
</dbReference>
<dbReference type="Pfam" id="PF00439">
    <property type="entry name" value="Bromodomain"/>
    <property type="match status" value="1"/>
</dbReference>
<evidence type="ECO:0000313" key="11">
    <source>
        <dbReference type="Proteomes" id="UP000325313"/>
    </source>
</evidence>
<evidence type="ECO:0000256" key="5">
    <source>
        <dbReference type="ARBA" id="ARBA00023117"/>
    </source>
</evidence>
<feature type="compositionally biased region" description="Low complexity" evidence="8">
    <location>
        <begin position="144"/>
        <end position="157"/>
    </location>
</feature>
<feature type="region of interest" description="Disordered" evidence="8">
    <location>
        <begin position="608"/>
        <end position="666"/>
    </location>
</feature>
<dbReference type="CDD" id="cd04717">
    <property type="entry name" value="BAH_polybromo"/>
    <property type="match status" value="1"/>
</dbReference>
<dbReference type="GO" id="GO:0006368">
    <property type="term" value="P:transcription elongation by RNA polymerase II"/>
    <property type="evidence" value="ECO:0007669"/>
    <property type="project" value="TreeGrafter"/>
</dbReference>
<dbReference type="GO" id="GO:0006338">
    <property type="term" value="P:chromatin remodeling"/>
    <property type="evidence" value="ECO:0007669"/>
    <property type="project" value="InterPro"/>
</dbReference>
<feature type="compositionally biased region" description="Low complexity" evidence="8">
    <location>
        <begin position="168"/>
        <end position="177"/>
    </location>
</feature>
<dbReference type="AlphaFoldDB" id="A0A5B0RJ31"/>
<feature type="region of interest" description="Disordered" evidence="8">
    <location>
        <begin position="743"/>
        <end position="784"/>
    </location>
</feature>
<sequence>MLSSIEKEACVKLIESCFNFHNRNGRLISTPFEELPDESNTVYYEKVSQPKSFASVLDLLNQDHYDNLKDLYTDLKQVFSNLSYIVTKSGRDWQDAIRMDQYVDETWDQRAAEKVLPSLEVLFPDSSHPRLEPTSRKSLATEASESQPSSKSIKPISTGAAALKRSRSQSTSSSASADEARTPIASSHVSNTATRNQNKRSRKSLPTPVNNAPDDDGPMTAKDRVPDPESGWMRDGNSHLNSQALANFIITRLKHERLPADGFSSQSIPHQGALSDTTIAQDSPALKLDPIEAQLQNNQYTSMELFDRDLHQAFVDAEKAYSKMPDRLAGVYVLKRLYQELTQGDGSQTLRDSIPVGAARKLASVTMGPGNRLHLPRNDEPVKLKAKDKILLEGIHHKGDYMRIGDWVHIFNPDDPSRPIVAQIFNTYRRVDTGRRTVSVCWYYRPEETVHYISRTFLANEVFKTGNFIDHVVEDIMGRCLVLFYTKYVRGRPSAPLWTPETPTYICEHRYKDDQFSFKKIKNWDSCIPANIRNEGTEENFQTYPNIQLVSTLVRLPSPFLSAASDRSKGSGEPIIASPQEVAKELPKDQTKCHDLNLSLSDVEKILGRLPTHPPRRPHGVEPGEESAQSTRSPSIQSKALSLPQPSSASATPTITSTVSPNLSFPPSTGKSFDLTSLELCHLLGHSKNGRPKRPPCLLDLVASQDRFEKLPEKLFGEERLLTQFFLSFTPYETKLVQHLTIGFPPDSGESTEDRPSVASEQQSEERSNDSNNPPKGAGGVEGGEEEEDLVWFPCLPASFLTSKTHHQHHHQQHSRASQNGNRKNDQHRDPSLSSSKSVHSQAYLDWLSKK</sequence>
<dbReference type="Gene3D" id="1.20.920.10">
    <property type="entry name" value="Bromodomain-like"/>
    <property type="match status" value="1"/>
</dbReference>
<dbReference type="Gene3D" id="2.30.30.490">
    <property type="match status" value="1"/>
</dbReference>
<proteinExistence type="predicted"/>
<keyword evidence="4" id="KW-0805">Transcription regulation</keyword>
<evidence type="ECO:0000256" key="2">
    <source>
        <dbReference type="ARBA" id="ARBA00022737"/>
    </source>
</evidence>
<feature type="compositionally biased region" description="Polar residues" evidence="8">
    <location>
        <begin position="627"/>
        <end position="637"/>
    </location>
</feature>
<dbReference type="InterPro" id="IPR037382">
    <property type="entry name" value="Rsc/polybromo"/>
</dbReference>
<keyword evidence="7" id="KW-0539">Nucleus</keyword>
<protein>
    <recommendedName>
        <fullName evidence="9">BAH domain-containing protein</fullName>
    </recommendedName>
</protein>
<dbReference type="SMART" id="SM00439">
    <property type="entry name" value="BAH"/>
    <property type="match status" value="1"/>
</dbReference>
<dbReference type="Proteomes" id="UP000325313">
    <property type="component" value="Unassembled WGS sequence"/>
</dbReference>
<evidence type="ECO:0000313" key="10">
    <source>
        <dbReference type="EMBL" id="KAA1124943.1"/>
    </source>
</evidence>
<dbReference type="InterPro" id="IPR001487">
    <property type="entry name" value="Bromodomain"/>
</dbReference>
<feature type="region of interest" description="Disordered" evidence="8">
    <location>
        <begin position="803"/>
        <end position="851"/>
    </location>
</feature>
<keyword evidence="3" id="KW-0156">Chromatin regulator</keyword>
<dbReference type="PROSITE" id="PS51038">
    <property type="entry name" value="BAH"/>
    <property type="match status" value="1"/>
</dbReference>
<dbReference type="GO" id="GO:0016586">
    <property type="term" value="C:RSC-type complex"/>
    <property type="evidence" value="ECO:0007669"/>
    <property type="project" value="InterPro"/>
</dbReference>
<feature type="region of interest" description="Disordered" evidence="8">
    <location>
        <begin position="124"/>
        <end position="237"/>
    </location>
</feature>
<organism evidence="10 11">
    <name type="scientific">Puccinia graminis f. sp. tritici</name>
    <dbReference type="NCBI Taxonomy" id="56615"/>
    <lineage>
        <taxon>Eukaryota</taxon>
        <taxon>Fungi</taxon>
        <taxon>Dikarya</taxon>
        <taxon>Basidiomycota</taxon>
        <taxon>Pucciniomycotina</taxon>
        <taxon>Pucciniomycetes</taxon>
        <taxon>Pucciniales</taxon>
        <taxon>Pucciniaceae</taxon>
        <taxon>Puccinia</taxon>
    </lineage>
</organism>
<feature type="compositionally biased region" description="Low complexity" evidence="8">
    <location>
        <begin position="638"/>
        <end position="661"/>
    </location>
</feature>
<dbReference type="EMBL" id="VDEP01000203">
    <property type="protein sequence ID" value="KAA1124943.1"/>
    <property type="molecule type" value="Genomic_DNA"/>
</dbReference>
<dbReference type="PANTHER" id="PTHR16062">
    <property type="entry name" value="SWI/SNF-RELATED"/>
    <property type="match status" value="1"/>
</dbReference>
<evidence type="ECO:0000256" key="4">
    <source>
        <dbReference type="ARBA" id="ARBA00023015"/>
    </source>
</evidence>
<comment type="caution">
    <text evidence="10">The sequence shown here is derived from an EMBL/GenBank/DDBJ whole genome shotgun (WGS) entry which is preliminary data.</text>
</comment>
<dbReference type="InterPro" id="IPR043151">
    <property type="entry name" value="BAH_sf"/>
</dbReference>
<keyword evidence="6" id="KW-0804">Transcription</keyword>
<dbReference type="GO" id="GO:0003682">
    <property type="term" value="F:chromatin binding"/>
    <property type="evidence" value="ECO:0007669"/>
    <property type="project" value="InterPro"/>
</dbReference>
<evidence type="ECO:0000256" key="3">
    <source>
        <dbReference type="ARBA" id="ARBA00022853"/>
    </source>
</evidence>
<comment type="subcellular location">
    <subcellularLocation>
        <location evidence="1">Nucleus</location>
    </subcellularLocation>
</comment>
<evidence type="ECO:0000256" key="1">
    <source>
        <dbReference type="ARBA" id="ARBA00004123"/>
    </source>
</evidence>
<evidence type="ECO:0000256" key="8">
    <source>
        <dbReference type="SAM" id="MobiDB-lite"/>
    </source>
</evidence>
<accession>A0A5B0RJ31</accession>
<feature type="compositionally biased region" description="Basic residues" evidence="8">
    <location>
        <begin position="804"/>
        <end position="814"/>
    </location>
</feature>
<dbReference type="PANTHER" id="PTHR16062:SF21">
    <property type="entry name" value="CHROMATIN STRUCTURE-REMODELING COMPLEX SUBUNIT RSC1-RELATED"/>
    <property type="match status" value="1"/>
</dbReference>
<dbReference type="FunFam" id="1.20.920.10:FF:000152">
    <property type="entry name" value="Uncharacterized protein"/>
    <property type="match status" value="1"/>
</dbReference>